<feature type="domain" description="B box-type" evidence="3">
    <location>
        <begin position="65"/>
        <end position="106"/>
    </location>
</feature>
<dbReference type="GeneID" id="68097191"/>
<feature type="coiled-coil region" evidence="2">
    <location>
        <begin position="114"/>
        <end position="188"/>
    </location>
</feature>
<keyword evidence="1" id="KW-0479">Metal-binding</keyword>
<evidence type="ECO:0000256" key="2">
    <source>
        <dbReference type="SAM" id="Coils"/>
    </source>
</evidence>
<dbReference type="AlphaFoldDB" id="A0AA88GKT4"/>
<comment type="caution">
    <text evidence="4">The sequence shown here is derived from an EMBL/GenBank/DDBJ whole genome shotgun (WGS) entry which is preliminary data.</text>
</comment>
<keyword evidence="2" id="KW-0175">Coiled coil</keyword>
<protein>
    <recommendedName>
        <fullName evidence="3">B box-type domain-containing protein</fullName>
    </recommendedName>
</protein>
<gene>
    <name evidence="4" type="ORF">C9374_004736</name>
</gene>
<dbReference type="SUPFAM" id="SSF57845">
    <property type="entry name" value="B-box zinc-binding domain"/>
    <property type="match status" value="1"/>
</dbReference>
<proteinExistence type="predicted"/>
<keyword evidence="1" id="KW-0862">Zinc</keyword>
<dbReference type="Pfam" id="PF00643">
    <property type="entry name" value="zf-B_box"/>
    <property type="match status" value="1"/>
</dbReference>
<dbReference type="PANTHER" id="PTHR25462:SF296">
    <property type="entry name" value="MEIOTIC P26, ISOFORM F"/>
    <property type="match status" value="1"/>
</dbReference>
<evidence type="ECO:0000259" key="3">
    <source>
        <dbReference type="PROSITE" id="PS50119"/>
    </source>
</evidence>
<dbReference type="PANTHER" id="PTHR25462">
    <property type="entry name" value="BONUS, ISOFORM C-RELATED"/>
    <property type="match status" value="1"/>
</dbReference>
<dbReference type="Proteomes" id="UP000816034">
    <property type="component" value="Unassembled WGS sequence"/>
</dbReference>
<name>A0AA88GKT4_NAELO</name>
<reference evidence="4 5" key="1">
    <citation type="journal article" date="2018" name="BMC Genomics">
        <title>The genome of Naegleria lovaniensis, the basis for a comparative approach to unravel pathogenicity factors of the human pathogenic amoeba N. fowleri.</title>
        <authorList>
            <person name="Liechti N."/>
            <person name="Schurch N."/>
            <person name="Bruggmann R."/>
            <person name="Wittwer M."/>
        </authorList>
    </citation>
    <scope>NUCLEOTIDE SEQUENCE [LARGE SCALE GENOMIC DNA]</scope>
    <source>
        <strain evidence="4 5">ATCC 30569</strain>
    </source>
</reference>
<evidence type="ECO:0000256" key="1">
    <source>
        <dbReference type="PROSITE-ProRule" id="PRU00024"/>
    </source>
</evidence>
<dbReference type="InterPro" id="IPR000315">
    <property type="entry name" value="Znf_B-box"/>
</dbReference>
<accession>A0AA88GKT4</accession>
<dbReference type="Gene3D" id="3.30.160.60">
    <property type="entry name" value="Classic Zinc Finger"/>
    <property type="match status" value="1"/>
</dbReference>
<keyword evidence="5" id="KW-1185">Reference proteome</keyword>
<evidence type="ECO:0000313" key="4">
    <source>
        <dbReference type="EMBL" id="KAG2382769.1"/>
    </source>
</evidence>
<dbReference type="InterPro" id="IPR047153">
    <property type="entry name" value="TRIM45/56/19-like"/>
</dbReference>
<organism evidence="4 5">
    <name type="scientific">Naegleria lovaniensis</name>
    <name type="common">Amoeba</name>
    <dbReference type="NCBI Taxonomy" id="51637"/>
    <lineage>
        <taxon>Eukaryota</taxon>
        <taxon>Discoba</taxon>
        <taxon>Heterolobosea</taxon>
        <taxon>Tetramitia</taxon>
        <taxon>Eutetramitia</taxon>
        <taxon>Vahlkampfiidae</taxon>
        <taxon>Naegleria</taxon>
    </lineage>
</organism>
<dbReference type="RefSeq" id="XP_044548448.1">
    <property type="nucleotide sequence ID" value="XM_044694408.1"/>
</dbReference>
<dbReference type="PROSITE" id="PS50119">
    <property type="entry name" value="ZF_BBOX"/>
    <property type="match status" value="1"/>
</dbReference>
<dbReference type="EMBL" id="PYSW02000022">
    <property type="protein sequence ID" value="KAG2382769.1"/>
    <property type="molecule type" value="Genomic_DNA"/>
</dbReference>
<evidence type="ECO:0000313" key="5">
    <source>
        <dbReference type="Proteomes" id="UP000816034"/>
    </source>
</evidence>
<sequence length="198" mass="23291">MKLQTSSILFCSVCEHDGFNDIPAEFYCETCHQYLCLKDSRIHRKELPQHLMRKLNDDQKSPIQASPQSCQLHQCPINTFCKTCRQIICSSCSVSPLHKSHDCYLLSEIDQEMRQEVQKDIDKLQELTTNWELKSHSGYASLDQEMAEIEKQRQVLKKEMDTVFDELHQSLRKRHETLNEELDKLCQRELASFQKLKN</sequence>
<keyword evidence="1" id="KW-0863">Zinc-finger</keyword>
<dbReference type="GO" id="GO:0008270">
    <property type="term" value="F:zinc ion binding"/>
    <property type="evidence" value="ECO:0007669"/>
    <property type="project" value="UniProtKB-KW"/>
</dbReference>